<dbReference type="GO" id="GO:0071970">
    <property type="term" value="P:fungal-type cell wall (1-&gt;3)-beta-D-glucan biosynthetic process"/>
    <property type="evidence" value="ECO:0007669"/>
    <property type="project" value="TreeGrafter"/>
</dbReference>
<evidence type="ECO:0000259" key="5">
    <source>
        <dbReference type="SMART" id="SM00768"/>
    </source>
</evidence>
<dbReference type="GO" id="GO:0005886">
    <property type="term" value="C:plasma membrane"/>
    <property type="evidence" value="ECO:0007669"/>
    <property type="project" value="UniProtKB-SubCell"/>
</dbReference>
<feature type="signal peptide" evidence="4">
    <location>
        <begin position="1"/>
        <end position="25"/>
    </location>
</feature>
<dbReference type="Proteomes" id="UP000654370">
    <property type="component" value="Unassembled WGS sequence"/>
</dbReference>
<evidence type="ECO:0000256" key="3">
    <source>
        <dbReference type="ARBA" id="ARBA00023180"/>
    </source>
</evidence>
<keyword evidence="4" id="KW-0472">Membrane</keyword>
<keyword evidence="4" id="KW-0449">Lipoprotein</keyword>
<comment type="similarity">
    <text evidence="1 4">Belongs to the glycosyl hydrolase 72 family.</text>
</comment>
<dbReference type="InterPro" id="IPR004886">
    <property type="entry name" value="Glucanosyltransferase"/>
</dbReference>
<keyword evidence="4" id="KW-0808">Transferase</keyword>
<evidence type="ECO:0000256" key="2">
    <source>
        <dbReference type="ARBA" id="ARBA00022729"/>
    </source>
</evidence>
<organism evidence="6 7">
    <name type="scientific">Mortierella isabellina</name>
    <name type="common">Filamentous fungus</name>
    <name type="synonym">Umbelopsis isabellina</name>
    <dbReference type="NCBI Taxonomy" id="91625"/>
    <lineage>
        <taxon>Eukaryota</taxon>
        <taxon>Fungi</taxon>
        <taxon>Fungi incertae sedis</taxon>
        <taxon>Mucoromycota</taxon>
        <taxon>Mucoromycotina</taxon>
        <taxon>Umbelopsidomycetes</taxon>
        <taxon>Umbelopsidales</taxon>
        <taxon>Umbelopsidaceae</taxon>
        <taxon>Umbelopsis</taxon>
    </lineage>
</organism>
<comment type="caution">
    <text evidence="6">The sequence shown here is derived from an EMBL/GenBank/DDBJ whole genome shotgun (WGS) entry which is preliminary data.</text>
</comment>
<dbReference type="SMART" id="SM00768">
    <property type="entry name" value="X8"/>
    <property type="match status" value="1"/>
</dbReference>
<dbReference type="PANTHER" id="PTHR31468">
    <property type="entry name" value="1,3-BETA-GLUCANOSYLTRANSFERASE GAS1"/>
    <property type="match status" value="1"/>
</dbReference>
<evidence type="ECO:0000256" key="1">
    <source>
        <dbReference type="ARBA" id="ARBA00007528"/>
    </source>
</evidence>
<dbReference type="InterPro" id="IPR012946">
    <property type="entry name" value="X8"/>
</dbReference>
<dbReference type="Pfam" id="PF07983">
    <property type="entry name" value="X8"/>
    <property type="match status" value="1"/>
</dbReference>
<dbReference type="GO" id="GO:0031505">
    <property type="term" value="P:fungal-type cell wall organization"/>
    <property type="evidence" value="ECO:0007669"/>
    <property type="project" value="TreeGrafter"/>
</dbReference>
<comment type="subcellular location">
    <subcellularLocation>
        <location evidence="4">Cell membrane</location>
        <topology evidence="4">Lipid-anchor</topology>
        <topology evidence="4">GPI-anchor</topology>
    </subcellularLocation>
</comment>
<dbReference type="SUPFAM" id="SSF51445">
    <property type="entry name" value="(Trans)glycosidases"/>
    <property type="match status" value="1"/>
</dbReference>
<dbReference type="OrthoDB" id="421038at2759"/>
<dbReference type="GO" id="GO:0042124">
    <property type="term" value="F:1,3-beta-glucanosyltransferase activity"/>
    <property type="evidence" value="ECO:0007669"/>
    <property type="project" value="TreeGrafter"/>
</dbReference>
<dbReference type="PANTHER" id="PTHR31468:SF10">
    <property type="entry name" value="1,3-BETA-GLUCANOSYLTRANSFERASE GAS2"/>
    <property type="match status" value="1"/>
</dbReference>
<dbReference type="InterPro" id="IPR017853">
    <property type="entry name" value="GH"/>
</dbReference>
<comment type="function">
    <text evidence="4">Splits internally a 1,3-beta-glucan molecule and transfers the newly generated reducing end (the donor) to the non-reducing end of another 1,3-beta-glucan molecule (the acceptor) forming a 1,3-beta linkage, resulting in the elongation of 1,3-beta-glucan chains in the cell wall.</text>
</comment>
<protein>
    <recommendedName>
        <fullName evidence="4">1,3-beta-glucanosyltransferase</fullName>
        <ecNumber evidence="4">2.4.1.-</ecNumber>
    </recommendedName>
</protein>
<keyword evidence="2 4" id="KW-0732">Signal</keyword>
<dbReference type="Gene3D" id="3.20.20.80">
    <property type="entry name" value="Glycosidases"/>
    <property type="match status" value="1"/>
</dbReference>
<feature type="chain" id="PRO_5034997705" description="1,3-beta-glucanosyltransferase" evidence="4">
    <location>
        <begin position="26"/>
        <end position="537"/>
    </location>
</feature>
<dbReference type="EMBL" id="JAEPQZ010000002">
    <property type="protein sequence ID" value="KAG2184553.1"/>
    <property type="molecule type" value="Genomic_DNA"/>
</dbReference>
<dbReference type="GO" id="GO:0098552">
    <property type="term" value="C:side of membrane"/>
    <property type="evidence" value="ECO:0007669"/>
    <property type="project" value="UniProtKB-KW"/>
</dbReference>
<sequence length="537" mass="58144">MFGIRGATILSLATFLSFFSLNADAADLHSIEIKGTKLFDSVTKEQFFIKGQHLDIRPIDTSDRTYSVAYQPRGGLLTGSDPLTNEASCQKDAQLMKDLGLNVIRVYEIDPTKNHDACMSAFASAGIYLLLDIATPKYSINRVTPEYDLTLYRSFVAAIDAFAGYSNTLGFVAGNEVSNDKSTSPASAFVKAALRDAKQYIKSNKQRYIPVGYASNDDQYIRDAIKDYFNCGDDMSRADFFGVNLYEWCGNSTFQTSGYSERTKEFENYSIPVFLSEYGCNAVTPRGFTEVAALYSSDMTGVWSGGIVYEWSQEDNNYGLVKLDTSGNVTPLPDYQNLKAQLAKVSPQGVSMNSYNPTKQPANCPAQNANWQASSVLPPTPSEGSCKCMMNSLTCVVSKTVLDSASSDKTLLGTQLNAICGMSNCSDISADSTKGAYGAFSFCTPEDKLSYMYTVASNGDGSKCASSGYSMQAQPQNADISSCSKIKATNPDTGISGGHIRVNAVSEASLSAVAYQVQLISSAMGATFLLYAIEYFM</sequence>
<dbReference type="Gene3D" id="1.20.58.1040">
    <property type="match status" value="1"/>
</dbReference>
<gene>
    <name evidence="6" type="ORF">INT43_000462</name>
</gene>
<proteinExistence type="inferred from homology"/>
<name>A0A8H7ULV8_MORIS</name>
<evidence type="ECO:0000256" key="4">
    <source>
        <dbReference type="RuleBase" id="RU361209"/>
    </source>
</evidence>
<keyword evidence="7" id="KW-1185">Reference proteome</keyword>
<keyword evidence="4" id="KW-0336">GPI-anchor</keyword>
<accession>A0A8H7ULV8</accession>
<feature type="domain" description="X8" evidence="5">
    <location>
        <begin position="393"/>
        <end position="485"/>
    </location>
</feature>
<reference evidence="6" key="1">
    <citation type="submission" date="2020-12" db="EMBL/GenBank/DDBJ databases">
        <title>Metabolic potential, ecology and presence of endohyphal bacteria is reflected in genomic diversity of Mucoromycotina.</title>
        <authorList>
            <person name="Muszewska A."/>
            <person name="Okrasinska A."/>
            <person name="Steczkiewicz K."/>
            <person name="Drgas O."/>
            <person name="Orlowska M."/>
            <person name="Perlinska-Lenart U."/>
            <person name="Aleksandrzak-Piekarczyk T."/>
            <person name="Szatraj K."/>
            <person name="Zielenkiewicz U."/>
            <person name="Pilsyk S."/>
            <person name="Malc E."/>
            <person name="Mieczkowski P."/>
            <person name="Kruszewska J.S."/>
            <person name="Biernat P."/>
            <person name="Pawlowska J."/>
        </authorList>
    </citation>
    <scope>NUCLEOTIDE SEQUENCE</scope>
    <source>
        <strain evidence="6">WA0000067209</strain>
    </source>
</reference>
<evidence type="ECO:0000313" key="6">
    <source>
        <dbReference type="EMBL" id="KAG2184553.1"/>
    </source>
</evidence>
<keyword evidence="3" id="KW-0325">Glycoprotein</keyword>
<dbReference type="EC" id="2.4.1.-" evidence="4"/>
<dbReference type="Pfam" id="PF03198">
    <property type="entry name" value="Glyco_hydro_72"/>
    <property type="match status" value="1"/>
</dbReference>
<dbReference type="AlphaFoldDB" id="A0A8H7ULV8"/>
<evidence type="ECO:0000313" key="7">
    <source>
        <dbReference type="Proteomes" id="UP000654370"/>
    </source>
</evidence>